<dbReference type="InterPro" id="IPR029071">
    <property type="entry name" value="Ubiquitin-like_domsf"/>
</dbReference>
<dbReference type="InterPro" id="IPR000692">
    <property type="entry name" value="Fibrillarin"/>
</dbReference>
<dbReference type="AlphaFoldDB" id="A0A1Q9DEW6"/>
<dbReference type="GO" id="GO:0003723">
    <property type="term" value="F:RNA binding"/>
    <property type="evidence" value="ECO:0007669"/>
    <property type="project" value="InterPro"/>
</dbReference>
<sequence length="352" mass="38425">MDATCSFRLKLGDYFCAFQKFWNPQRIDPFVDARDATEVCGLNRLAEALGEESLVSTKASAEDLWDSLASGKAANGRGEEAKLPAGTGTNHMWLVVSADAPKLELLSTFLLAMEVSATVANLMQQINQLEDADFQNICGLIDKAREERLSPMVLVTVRQLGGEHLLGPQLMPPSTTTLKLKGLLSASIGARVEEMDLLCGTAVLEPTDTLASLGDHFQGNLDLIRRAERMRIEKHRIPGAFIATSCGNRQFLVVPGAKAWDEEHLYQPDVASQDKLKQLQISEATFRSWNPFRSHIAAAIVGGIGKIPEWKGQRLFAVNMSAVELSFVADLVGEGGAVIYSPELDVECARKL</sequence>
<organism evidence="1 2">
    <name type="scientific">Symbiodinium microadriaticum</name>
    <name type="common">Dinoflagellate</name>
    <name type="synonym">Zooxanthella microadriatica</name>
    <dbReference type="NCBI Taxonomy" id="2951"/>
    <lineage>
        <taxon>Eukaryota</taxon>
        <taxon>Sar</taxon>
        <taxon>Alveolata</taxon>
        <taxon>Dinophyceae</taxon>
        <taxon>Suessiales</taxon>
        <taxon>Symbiodiniaceae</taxon>
        <taxon>Symbiodinium</taxon>
    </lineage>
</organism>
<dbReference type="Proteomes" id="UP000186817">
    <property type="component" value="Unassembled WGS sequence"/>
</dbReference>
<dbReference type="Pfam" id="PF01269">
    <property type="entry name" value="Fibrillarin"/>
    <property type="match status" value="1"/>
</dbReference>
<keyword evidence="1" id="KW-0808">Transferase</keyword>
<keyword evidence="2" id="KW-1185">Reference proteome</keyword>
<protein>
    <submittedName>
        <fullName evidence="1">rRNA 2'-O-methyltransferase fibrillarin</fullName>
    </submittedName>
</protein>
<dbReference type="OrthoDB" id="1859733at2759"/>
<dbReference type="GO" id="GO:0032259">
    <property type="term" value="P:methylation"/>
    <property type="evidence" value="ECO:0007669"/>
    <property type="project" value="UniProtKB-KW"/>
</dbReference>
<comment type="caution">
    <text evidence="1">The sequence shown here is derived from an EMBL/GenBank/DDBJ whole genome shotgun (WGS) entry which is preliminary data.</text>
</comment>
<evidence type="ECO:0000313" key="2">
    <source>
        <dbReference type="Proteomes" id="UP000186817"/>
    </source>
</evidence>
<proteinExistence type="predicted"/>
<dbReference type="GO" id="GO:0008168">
    <property type="term" value="F:methyltransferase activity"/>
    <property type="evidence" value="ECO:0007669"/>
    <property type="project" value="UniProtKB-KW"/>
</dbReference>
<dbReference type="SUPFAM" id="SSF54236">
    <property type="entry name" value="Ubiquitin-like"/>
    <property type="match status" value="1"/>
</dbReference>
<reference evidence="1 2" key="1">
    <citation type="submission" date="2016-02" db="EMBL/GenBank/DDBJ databases">
        <title>Genome analysis of coral dinoflagellate symbionts highlights evolutionary adaptations to a symbiotic lifestyle.</title>
        <authorList>
            <person name="Aranda M."/>
            <person name="Li Y."/>
            <person name="Liew Y.J."/>
            <person name="Baumgarten S."/>
            <person name="Simakov O."/>
            <person name="Wilson M."/>
            <person name="Piel J."/>
            <person name="Ashoor H."/>
            <person name="Bougouffa S."/>
            <person name="Bajic V.B."/>
            <person name="Ryu T."/>
            <person name="Ravasi T."/>
            <person name="Bayer T."/>
            <person name="Micklem G."/>
            <person name="Kim H."/>
            <person name="Bhak J."/>
            <person name="Lajeunesse T.C."/>
            <person name="Voolstra C.R."/>
        </authorList>
    </citation>
    <scope>NUCLEOTIDE SEQUENCE [LARGE SCALE GENOMIC DNA]</scope>
    <source>
        <strain evidence="1 2">CCMP2467</strain>
    </source>
</reference>
<accession>A0A1Q9DEW6</accession>
<gene>
    <name evidence="1" type="primary">FIB</name>
    <name evidence="1" type="ORF">AK812_SmicGene24369</name>
</gene>
<evidence type="ECO:0000313" key="1">
    <source>
        <dbReference type="EMBL" id="OLP93695.1"/>
    </source>
</evidence>
<name>A0A1Q9DEW6_SYMMI</name>
<dbReference type="GO" id="GO:0006364">
    <property type="term" value="P:rRNA processing"/>
    <property type="evidence" value="ECO:0007669"/>
    <property type="project" value="InterPro"/>
</dbReference>
<dbReference type="EMBL" id="LSRX01000572">
    <property type="protein sequence ID" value="OLP93695.1"/>
    <property type="molecule type" value="Genomic_DNA"/>
</dbReference>
<keyword evidence="1" id="KW-0489">Methyltransferase</keyword>